<protein>
    <submittedName>
        <fullName evidence="1">Uncharacterized protein</fullName>
    </submittedName>
</protein>
<accession>A0A8J7PYF6</accession>
<comment type="caution">
    <text evidence="1">The sequence shown here is derived from an EMBL/GenBank/DDBJ whole genome shotgun (WGS) entry which is preliminary data.</text>
</comment>
<proteinExistence type="predicted"/>
<gene>
    <name evidence="1" type="ORF">J0H12_05320</name>
</gene>
<sequence>MNKIKTYDGMVASLGPQFLQDSEEKWLNCGDLGGYALGALRMGNKHLLFDASSPVYPKIVAIAAQYEAHIRPIKEE</sequence>
<dbReference type="EMBL" id="JAFKGL010000020">
    <property type="protein sequence ID" value="MBN9413323.1"/>
    <property type="molecule type" value="Genomic_DNA"/>
</dbReference>
<evidence type="ECO:0000313" key="1">
    <source>
        <dbReference type="EMBL" id="MBN9413323.1"/>
    </source>
</evidence>
<evidence type="ECO:0000313" key="2">
    <source>
        <dbReference type="Proteomes" id="UP000664414"/>
    </source>
</evidence>
<dbReference type="AlphaFoldDB" id="A0A8J7PYF6"/>
<reference evidence="1" key="1">
    <citation type="submission" date="2021-02" db="EMBL/GenBank/DDBJ databases">
        <title>Thiocyanate and organic carbon inputs drive convergent selection for specific autotrophic Afipia and Thiobacillus strains within complex microbiomes.</title>
        <authorList>
            <person name="Huddy R.J."/>
            <person name="Sachdeva R."/>
            <person name="Kadzinga F."/>
            <person name="Kantor R.S."/>
            <person name="Harrison S.T.L."/>
            <person name="Banfield J.F."/>
        </authorList>
    </citation>
    <scope>NUCLEOTIDE SEQUENCE</scope>
    <source>
        <strain evidence="1">SCN18_10_11_15_R4_P_38_20</strain>
    </source>
</reference>
<dbReference type="Proteomes" id="UP000664414">
    <property type="component" value="Unassembled WGS sequence"/>
</dbReference>
<name>A0A8J7PYF6_9PROT</name>
<organism evidence="1 2">
    <name type="scientific">Candidatus Paracaedimonas acanthamoebae</name>
    <dbReference type="NCBI Taxonomy" id="244581"/>
    <lineage>
        <taxon>Bacteria</taxon>
        <taxon>Pseudomonadati</taxon>
        <taxon>Pseudomonadota</taxon>
        <taxon>Alphaproteobacteria</taxon>
        <taxon>Holosporales</taxon>
        <taxon>Caedimonadaceae</taxon>
        <taxon>Candidatus Paracaedimonas</taxon>
    </lineage>
</organism>